<name>A0A645HP06_9ZZZZ</name>
<organism evidence="2">
    <name type="scientific">bioreactor metagenome</name>
    <dbReference type="NCBI Taxonomy" id="1076179"/>
    <lineage>
        <taxon>unclassified sequences</taxon>
        <taxon>metagenomes</taxon>
        <taxon>ecological metagenomes</taxon>
    </lineage>
</organism>
<evidence type="ECO:0000256" key="1">
    <source>
        <dbReference type="SAM" id="MobiDB-lite"/>
    </source>
</evidence>
<sequence>MAVQQHQSSRYVAQTFRKEKIAPGSVYIGAGRIKSKKSPGQRIGERQQQAGGNRPRKENPLQPSQPSVSQQRNHISRQQHRHHRLHHTMTVVDRRPYPKRGAQPQLQKFCRRDIQRHIRRGSHDYDAEKAILPIGKALPQKKAQADAHQKNQRAQLIFDYIHHSALRV</sequence>
<gene>
    <name evidence="2" type="ORF">SDC9_187504</name>
</gene>
<feature type="compositionally biased region" description="Basic residues" evidence="1">
    <location>
        <begin position="74"/>
        <end position="86"/>
    </location>
</feature>
<feature type="compositionally biased region" description="Low complexity" evidence="1">
    <location>
        <begin position="60"/>
        <end position="73"/>
    </location>
</feature>
<feature type="region of interest" description="Disordered" evidence="1">
    <location>
        <begin position="1"/>
        <end position="86"/>
    </location>
</feature>
<comment type="caution">
    <text evidence="2">The sequence shown here is derived from an EMBL/GenBank/DDBJ whole genome shotgun (WGS) entry which is preliminary data.</text>
</comment>
<dbReference type="EMBL" id="VSSQ01096093">
    <property type="protein sequence ID" value="MPN39969.1"/>
    <property type="molecule type" value="Genomic_DNA"/>
</dbReference>
<evidence type="ECO:0000313" key="2">
    <source>
        <dbReference type="EMBL" id="MPN39969.1"/>
    </source>
</evidence>
<feature type="compositionally biased region" description="Polar residues" evidence="1">
    <location>
        <begin position="1"/>
        <end position="12"/>
    </location>
</feature>
<accession>A0A645HP06</accession>
<dbReference type="AlphaFoldDB" id="A0A645HP06"/>
<protein>
    <submittedName>
        <fullName evidence="2">Uncharacterized protein</fullName>
    </submittedName>
</protein>
<proteinExistence type="predicted"/>
<reference evidence="2" key="1">
    <citation type="submission" date="2019-08" db="EMBL/GenBank/DDBJ databases">
        <authorList>
            <person name="Kucharzyk K."/>
            <person name="Murdoch R.W."/>
            <person name="Higgins S."/>
            <person name="Loffler F."/>
        </authorList>
    </citation>
    <scope>NUCLEOTIDE SEQUENCE</scope>
</reference>